<reference evidence="2 3" key="1">
    <citation type="journal article" date="2023" name="Sci. Data">
        <title>Genome assembly of the Korean intertidal mud-creeper Batillaria attramentaria.</title>
        <authorList>
            <person name="Patra A.K."/>
            <person name="Ho P.T."/>
            <person name="Jun S."/>
            <person name="Lee S.J."/>
            <person name="Kim Y."/>
            <person name="Won Y.J."/>
        </authorList>
    </citation>
    <scope>NUCLEOTIDE SEQUENCE [LARGE SCALE GENOMIC DNA]</scope>
    <source>
        <strain evidence="2">Wonlab-2016</strain>
    </source>
</reference>
<gene>
    <name evidence="2" type="ORF">BaRGS_00029806</name>
</gene>
<evidence type="ECO:0000313" key="3">
    <source>
        <dbReference type="Proteomes" id="UP001519460"/>
    </source>
</evidence>
<keyword evidence="3" id="KW-1185">Reference proteome</keyword>
<dbReference type="EMBL" id="JACVVK020000314">
    <property type="protein sequence ID" value="KAK7478939.1"/>
    <property type="molecule type" value="Genomic_DNA"/>
</dbReference>
<dbReference type="Proteomes" id="UP001519460">
    <property type="component" value="Unassembled WGS sequence"/>
</dbReference>
<protein>
    <submittedName>
        <fullName evidence="2">Uncharacterized protein</fullName>
    </submittedName>
</protein>
<feature type="non-terminal residue" evidence="2">
    <location>
        <position position="63"/>
    </location>
</feature>
<accession>A0ABD0JV38</accession>
<proteinExistence type="predicted"/>
<comment type="caution">
    <text evidence="2">The sequence shown here is derived from an EMBL/GenBank/DDBJ whole genome shotgun (WGS) entry which is preliminary data.</text>
</comment>
<feature type="region of interest" description="Disordered" evidence="1">
    <location>
        <begin position="1"/>
        <end position="21"/>
    </location>
</feature>
<evidence type="ECO:0000256" key="1">
    <source>
        <dbReference type="SAM" id="MobiDB-lite"/>
    </source>
</evidence>
<evidence type="ECO:0000313" key="2">
    <source>
        <dbReference type="EMBL" id="KAK7478939.1"/>
    </source>
</evidence>
<organism evidence="2 3">
    <name type="scientific">Batillaria attramentaria</name>
    <dbReference type="NCBI Taxonomy" id="370345"/>
    <lineage>
        <taxon>Eukaryota</taxon>
        <taxon>Metazoa</taxon>
        <taxon>Spiralia</taxon>
        <taxon>Lophotrochozoa</taxon>
        <taxon>Mollusca</taxon>
        <taxon>Gastropoda</taxon>
        <taxon>Caenogastropoda</taxon>
        <taxon>Sorbeoconcha</taxon>
        <taxon>Cerithioidea</taxon>
        <taxon>Batillariidae</taxon>
        <taxon>Batillaria</taxon>
    </lineage>
</organism>
<sequence>MLRRSPADPKLCGGSRHATGSLGGRVSDAGIISNGVHHSGKWSLCGLNKVIGRTIFPFCSDIT</sequence>
<name>A0ABD0JV38_9CAEN</name>
<dbReference type="AlphaFoldDB" id="A0ABD0JV38"/>